<sequence length="93" mass="10021">MDSSHTSERLRASVTALMRATGQTQSDIALALGVDQTQVSRRQTGRAAWTLDDCDRLAAHFGIGVLDLLAGPERARARLPRTRPRGRGQGVPA</sequence>
<dbReference type="SUPFAM" id="SSF47413">
    <property type="entry name" value="lambda repressor-like DNA-binding domains"/>
    <property type="match status" value="1"/>
</dbReference>
<dbReference type="EMBL" id="JASCIR010000047">
    <property type="protein sequence ID" value="MDI3390373.1"/>
    <property type="molecule type" value="Genomic_DNA"/>
</dbReference>
<dbReference type="PROSITE" id="PS50943">
    <property type="entry name" value="HTH_CROC1"/>
    <property type="match status" value="1"/>
</dbReference>
<reference evidence="2 3" key="1">
    <citation type="submission" date="2023-05" db="EMBL/GenBank/DDBJ databases">
        <title>Draft genome sequence of Streptomyces sp. B-S-A8 isolated from a cave soil in Thailand.</title>
        <authorList>
            <person name="Chamroensaksri N."/>
            <person name="Muangham S."/>
        </authorList>
    </citation>
    <scope>NUCLEOTIDE SEQUENCE [LARGE SCALE GENOMIC DNA]</scope>
    <source>
        <strain evidence="2 3">B-S-A8</strain>
    </source>
</reference>
<dbReference type="Gene3D" id="1.10.260.40">
    <property type="entry name" value="lambda repressor-like DNA-binding domains"/>
    <property type="match status" value="1"/>
</dbReference>
<evidence type="ECO:0000259" key="1">
    <source>
        <dbReference type="PROSITE" id="PS50943"/>
    </source>
</evidence>
<proteinExistence type="predicted"/>
<organism evidence="2 3">
    <name type="scientific">Streptomyces solicavernae</name>
    <dbReference type="NCBI Taxonomy" id="3043614"/>
    <lineage>
        <taxon>Bacteria</taxon>
        <taxon>Bacillati</taxon>
        <taxon>Actinomycetota</taxon>
        <taxon>Actinomycetes</taxon>
        <taxon>Kitasatosporales</taxon>
        <taxon>Streptomycetaceae</taxon>
        <taxon>Streptomyces</taxon>
    </lineage>
</organism>
<keyword evidence="3" id="KW-1185">Reference proteome</keyword>
<comment type="caution">
    <text evidence="2">The sequence shown here is derived from an EMBL/GenBank/DDBJ whole genome shotgun (WGS) entry which is preliminary data.</text>
</comment>
<gene>
    <name evidence="2" type="ORF">QIS99_29900</name>
</gene>
<dbReference type="Pfam" id="PF08667">
    <property type="entry name" value="BetR"/>
    <property type="match status" value="1"/>
</dbReference>
<dbReference type="RefSeq" id="WP_282516855.1">
    <property type="nucleotide sequence ID" value="NZ_JASCIR010000047.1"/>
</dbReference>
<protein>
    <submittedName>
        <fullName evidence="2">Helix-turn-helix transcriptional regulator</fullName>
    </submittedName>
</protein>
<dbReference type="InterPro" id="IPR001387">
    <property type="entry name" value="Cro/C1-type_HTH"/>
</dbReference>
<accession>A0ABT6S130</accession>
<name>A0ABT6S130_9ACTN</name>
<evidence type="ECO:0000313" key="2">
    <source>
        <dbReference type="EMBL" id="MDI3390373.1"/>
    </source>
</evidence>
<evidence type="ECO:0000313" key="3">
    <source>
        <dbReference type="Proteomes" id="UP001224661"/>
    </source>
</evidence>
<dbReference type="Proteomes" id="UP001224661">
    <property type="component" value="Unassembled WGS sequence"/>
</dbReference>
<dbReference type="InterPro" id="IPR013975">
    <property type="entry name" value="Tscrpt_reg_BetR_N"/>
</dbReference>
<feature type="domain" description="HTH cro/C1-type" evidence="1">
    <location>
        <begin position="24"/>
        <end position="68"/>
    </location>
</feature>
<dbReference type="CDD" id="cd00093">
    <property type="entry name" value="HTH_XRE"/>
    <property type="match status" value="1"/>
</dbReference>
<dbReference type="InterPro" id="IPR010982">
    <property type="entry name" value="Lambda_DNA-bd_dom_sf"/>
</dbReference>